<dbReference type="RefSeq" id="WP_073173337.1">
    <property type="nucleotide sequence ID" value="NZ_FQZE01000041.1"/>
</dbReference>
<protein>
    <submittedName>
        <fullName evidence="1">Uncharacterized protein</fullName>
    </submittedName>
</protein>
<keyword evidence="2" id="KW-1185">Reference proteome</keyword>
<dbReference type="EMBL" id="FQZE01000041">
    <property type="protein sequence ID" value="SHJ92832.1"/>
    <property type="molecule type" value="Genomic_DNA"/>
</dbReference>
<sequence>MRTFLILTIAVVFASCVRNKNGQTAQTATPENANVFEVSEVIQGGTYTYMKVKENMDEKWVATAKKEVNSGDVLYYDNQLQMTNFHSKELDRTFDEIYFINQVSENPIQSNPMAQMPSVHDQGHSGKVETEKESAISLEKSADEITIAEIYGNPENFSGKEIEIRGVVVKVNKNIMGKNWVHIQDGTSSNGKFDLTITTQDAAEVNDQVTFKGKITLEKDFGAGYYYDVIMEEAGKINTSAAEDLTVSGTPA</sequence>
<organism evidence="1 2">
    <name type="scientific">Tangfeifania diversioriginum</name>
    <dbReference type="NCBI Taxonomy" id="1168035"/>
    <lineage>
        <taxon>Bacteria</taxon>
        <taxon>Pseudomonadati</taxon>
        <taxon>Bacteroidota</taxon>
        <taxon>Bacteroidia</taxon>
        <taxon>Marinilabiliales</taxon>
        <taxon>Prolixibacteraceae</taxon>
        <taxon>Tangfeifania</taxon>
    </lineage>
</organism>
<evidence type="ECO:0000313" key="2">
    <source>
        <dbReference type="Proteomes" id="UP000184050"/>
    </source>
</evidence>
<proteinExistence type="predicted"/>
<evidence type="ECO:0000313" key="1">
    <source>
        <dbReference type="EMBL" id="SHJ92832.1"/>
    </source>
</evidence>
<gene>
    <name evidence="1" type="ORF">SAMN05444280_1414</name>
</gene>
<dbReference type="OrthoDB" id="1118190at2"/>
<accession>A0A1M6NAZ5</accession>
<reference evidence="1 2" key="1">
    <citation type="submission" date="2016-11" db="EMBL/GenBank/DDBJ databases">
        <authorList>
            <person name="Jaros S."/>
            <person name="Januszkiewicz K."/>
            <person name="Wedrychowicz H."/>
        </authorList>
    </citation>
    <scope>NUCLEOTIDE SEQUENCE [LARGE SCALE GENOMIC DNA]</scope>
    <source>
        <strain evidence="1 2">DSM 27063</strain>
    </source>
</reference>
<name>A0A1M6NAZ5_9BACT</name>
<dbReference type="STRING" id="1168035.SAMN05444280_1414"/>
<dbReference type="PROSITE" id="PS51257">
    <property type="entry name" value="PROKAR_LIPOPROTEIN"/>
    <property type="match status" value="1"/>
</dbReference>
<dbReference type="AlphaFoldDB" id="A0A1M6NAZ5"/>
<dbReference type="Proteomes" id="UP000184050">
    <property type="component" value="Unassembled WGS sequence"/>
</dbReference>